<evidence type="ECO:0000313" key="8">
    <source>
        <dbReference type="EMBL" id="KAF5392194.1"/>
    </source>
</evidence>
<feature type="transmembrane region" description="Helical" evidence="6">
    <location>
        <begin position="152"/>
        <end position="177"/>
    </location>
</feature>
<feature type="transmembrane region" description="Helical" evidence="6">
    <location>
        <begin position="43"/>
        <end position="62"/>
    </location>
</feature>
<dbReference type="Pfam" id="PF20684">
    <property type="entry name" value="Fung_rhodopsin"/>
    <property type="match status" value="1"/>
</dbReference>
<keyword evidence="9" id="KW-1185">Reference proteome</keyword>
<comment type="subcellular location">
    <subcellularLocation>
        <location evidence="1">Membrane</location>
        <topology evidence="1">Multi-pass membrane protein</topology>
    </subcellularLocation>
</comment>
<dbReference type="OrthoDB" id="444631at2759"/>
<comment type="caution">
    <text evidence="8">The sequence shown here is derived from an EMBL/GenBank/DDBJ whole genome shotgun (WGS) entry which is preliminary data.</text>
</comment>
<reference evidence="8 9" key="1">
    <citation type="journal article" date="2020" name="ISME J.">
        <title>Uncovering the hidden diversity of litter-decomposition mechanisms in mushroom-forming fungi.</title>
        <authorList>
            <person name="Floudas D."/>
            <person name="Bentzer J."/>
            <person name="Ahren D."/>
            <person name="Johansson T."/>
            <person name="Persson P."/>
            <person name="Tunlid A."/>
        </authorList>
    </citation>
    <scope>NUCLEOTIDE SEQUENCE [LARGE SCALE GENOMIC DNA]</scope>
    <source>
        <strain evidence="8 9">CBS 406.79</strain>
    </source>
</reference>
<dbReference type="AlphaFoldDB" id="A0A8H5HZB4"/>
<keyword evidence="3 6" id="KW-1133">Transmembrane helix</keyword>
<dbReference type="PANTHER" id="PTHR33048:SF47">
    <property type="entry name" value="INTEGRAL MEMBRANE PROTEIN-RELATED"/>
    <property type="match status" value="1"/>
</dbReference>
<dbReference type="EMBL" id="JAACJN010000006">
    <property type="protein sequence ID" value="KAF5392194.1"/>
    <property type="molecule type" value="Genomic_DNA"/>
</dbReference>
<feature type="transmembrane region" description="Helical" evidence="6">
    <location>
        <begin position="12"/>
        <end position="31"/>
    </location>
</feature>
<dbReference type="InterPro" id="IPR052337">
    <property type="entry name" value="SAT4-like"/>
</dbReference>
<dbReference type="InterPro" id="IPR049326">
    <property type="entry name" value="Rhodopsin_dom_fungi"/>
</dbReference>
<accession>A0A8H5HZB4</accession>
<keyword evidence="2 6" id="KW-0812">Transmembrane</keyword>
<evidence type="ECO:0000256" key="6">
    <source>
        <dbReference type="SAM" id="Phobius"/>
    </source>
</evidence>
<organism evidence="8 9">
    <name type="scientific">Collybiopsis confluens</name>
    <dbReference type="NCBI Taxonomy" id="2823264"/>
    <lineage>
        <taxon>Eukaryota</taxon>
        <taxon>Fungi</taxon>
        <taxon>Dikarya</taxon>
        <taxon>Basidiomycota</taxon>
        <taxon>Agaricomycotina</taxon>
        <taxon>Agaricomycetes</taxon>
        <taxon>Agaricomycetidae</taxon>
        <taxon>Agaricales</taxon>
        <taxon>Marasmiineae</taxon>
        <taxon>Omphalotaceae</taxon>
        <taxon>Collybiopsis</taxon>
    </lineage>
</organism>
<feature type="transmembrane region" description="Helical" evidence="6">
    <location>
        <begin position="74"/>
        <end position="99"/>
    </location>
</feature>
<dbReference type="Proteomes" id="UP000518752">
    <property type="component" value="Unassembled WGS sequence"/>
</dbReference>
<name>A0A8H5HZB4_9AGAR</name>
<dbReference type="GO" id="GO:0016020">
    <property type="term" value="C:membrane"/>
    <property type="evidence" value="ECO:0007669"/>
    <property type="project" value="UniProtKB-SubCell"/>
</dbReference>
<feature type="transmembrane region" description="Helical" evidence="6">
    <location>
        <begin position="189"/>
        <end position="212"/>
    </location>
</feature>
<comment type="similarity">
    <text evidence="5">Belongs to the SAT4 family.</text>
</comment>
<evidence type="ECO:0000256" key="1">
    <source>
        <dbReference type="ARBA" id="ARBA00004141"/>
    </source>
</evidence>
<proteinExistence type="inferred from homology"/>
<evidence type="ECO:0000259" key="7">
    <source>
        <dbReference type="Pfam" id="PF20684"/>
    </source>
</evidence>
<feature type="domain" description="Rhodopsin" evidence="7">
    <location>
        <begin position="31"/>
        <end position="240"/>
    </location>
</feature>
<feature type="transmembrane region" description="Helical" evidence="6">
    <location>
        <begin position="111"/>
        <end position="132"/>
    </location>
</feature>
<gene>
    <name evidence="8" type="ORF">D9757_001524</name>
</gene>
<dbReference type="PANTHER" id="PTHR33048">
    <property type="entry name" value="PTH11-LIKE INTEGRAL MEMBRANE PROTEIN (AFU_ORTHOLOGUE AFUA_5G11245)"/>
    <property type="match status" value="1"/>
</dbReference>
<evidence type="ECO:0000313" key="9">
    <source>
        <dbReference type="Proteomes" id="UP000518752"/>
    </source>
</evidence>
<evidence type="ECO:0000256" key="2">
    <source>
        <dbReference type="ARBA" id="ARBA00022692"/>
    </source>
</evidence>
<evidence type="ECO:0000256" key="3">
    <source>
        <dbReference type="ARBA" id="ARBA00022989"/>
    </source>
</evidence>
<evidence type="ECO:0000256" key="5">
    <source>
        <dbReference type="ARBA" id="ARBA00038359"/>
    </source>
</evidence>
<keyword evidence="4 6" id="KW-0472">Membrane</keyword>
<protein>
    <recommendedName>
        <fullName evidence="7">Rhodopsin domain-containing protein</fullName>
    </recommendedName>
</protein>
<evidence type="ECO:0000256" key="4">
    <source>
        <dbReference type="ARBA" id="ARBA00023136"/>
    </source>
</evidence>
<sequence length="348" mass="38837">MLNLHDPLIQIKITESVCAFVAISVTLYRLYVRRNKFWIDDIWATFALLTLFAQIAAVFMHIENPADLSKLTDIGAYYLLAITFYTVIWGSRISIIYSIVRIDPNPDRRRIYLVASVLFFLAVLVMIVQLFWVCEPMPKWKSAANPQCPLTIQVAVVQLVTDVLADLFLLLAPLRVFMYLHDKRLRRKLVVIFSTVIATTIVSLVHAAYILTTGGIKVIVSALVEDNISLIVASIPVVVTSLMRNASEEDHVPPPTSTITNSLHFAAQKLRLTKARRKATGLTTTDFSTTMGNVTVGTLGIYDESRIDGSTTRFDSSGTPIVLDLLDKSGRPVVKEDDSEDTFSKSRV</sequence>